<reference evidence="2" key="1">
    <citation type="journal article" date="2014" name="Int. J. Syst. Evol. Microbiol.">
        <title>Complete genome sequence of Corynebacterium casei LMG S-19264T (=DSM 44701T), isolated from a smear-ripened cheese.</title>
        <authorList>
            <consortium name="US DOE Joint Genome Institute (JGI-PGF)"/>
            <person name="Walter F."/>
            <person name="Albersmeier A."/>
            <person name="Kalinowski J."/>
            <person name="Ruckert C."/>
        </authorList>
    </citation>
    <scope>NUCLEOTIDE SEQUENCE</scope>
    <source>
        <strain evidence="2">KCTC 42249</strain>
    </source>
</reference>
<dbReference type="AlphaFoldDB" id="A0A8J3DTQ9"/>
<reference evidence="2" key="2">
    <citation type="submission" date="2020-09" db="EMBL/GenBank/DDBJ databases">
        <authorList>
            <person name="Sun Q."/>
            <person name="Kim S."/>
        </authorList>
    </citation>
    <scope>NUCLEOTIDE SEQUENCE</scope>
    <source>
        <strain evidence="2">KCTC 42249</strain>
    </source>
</reference>
<evidence type="ECO:0000313" key="3">
    <source>
        <dbReference type="Proteomes" id="UP000630142"/>
    </source>
</evidence>
<evidence type="ECO:0000256" key="1">
    <source>
        <dbReference type="SAM" id="MobiDB-lite"/>
    </source>
</evidence>
<comment type="caution">
    <text evidence="2">The sequence shown here is derived from an EMBL/GenBank/DDBJ whole genome shotgun (WGS) entry which is preliminary data.</text>
</comment>
<feature type="compositionally biased region" description="Low complexity" evidence="1">
    <location>
        <begin position="12"/>
        <end position="25"/>
    </location>
</feature>
<accession>A0A8J3DTQ9</accession>
<evidence type="ECO:0000313" key="2">
    <source>
        <dbReference type="EMBL" id="GHD05041.1"/>
    </source>
</evidence>
<gene>
    <name evidence="2" type="ORF">GCM10016234_00480</name>
</gene>
<feature type="region of interest" description="Disordered" evidence="1">
    <location>
        <begin position="58"/>
        <end position="77"/>
    </location>
</feature>
<keyword evidence="3" id="KW-1185">Reference proteome</keyword>
<sequence>MKHADAPGNDFAPAPSEARAPASLADQTKLVTMTDNDKATRFDLAGAADDEVVEAAELQSFSHEGKRDETVSPSGRDLLPIRHRPIFRKHRTNRYLEQTHVFGS</sequence>
<dbReference type="EMBL" id="BMZQ01000001">
    <property type="protein sequence ID" value="GHD05041.1"/>
    <property type="molecule type" value="Genomic_DNA"/>
</dbReference>
<dbReference type="Proteomes" id="UP000630142">
    <property type="component" value="Unassembled WGS sequence"/>
</dbReference>
<feature type="region of interest" description="Disordered" evidence="1">
    <location>
        <begin position="1"/>
        <end position="31"/>
    </location>
</feature>
<name>A0A8J3DTQ9_9HYPH</name>
<protein>
    <submittedName>
        <fullName evidence="2">Uncharacterized protein</fullName>
    </submittedName>
</protein>
<organism evidence="2 3">
    <name type="scientific">Tianweitania populi</name>
    <dbReference type="NCBI Taxonomy" id="1607949"/>
    <lineage>
        <taxon>Bacteria</taxon>
        <taxon>Pseudomonadati</taxon>
        <taxon>Pseudomonadota</taxon>
        <taxon>Alphaproteobacteria</taxon>
        <taxon>Hyphomicrobiales</taxon>
        <taxon>Phyllobacteriaceae</taxon>
        <taxon>Tianweitania</taxon>
    </lineage>
</organism>
<proteinExistence type="predicted"/>